<evidence type="ECO:0000256" key="1">
    <source>
        <dbReference type="SAM" id="MobiDB-lite"/>
    </source>
</evidence>
<gene>
    <name evidence="2" type="ORF">FA10DRAFT_162794</name>
</gene>
<feature type="compositionally biased region" description="Low complexity" evidence="1">
    <location>
        <begin position="451"/>
        <end position="468"/>
    </location>
</feature>
<sequence length="773" mass="84247">MLRRDSSESHRGSKGNAPGSASSDGYFTHTPMARLDSSESNRAPPRSSTPNHPPISPSAYAASGVRQSRSKGVSSKLQNDHEYHQSAHDDESDFDSEAFGCKHTSNFDRQAWQYDNGVDGPAPDMRRRQEKLDNYFRSLSQTIEMDGGRHPSSEHHHDNERRKQIFRRRAGSQTLSGLNEEEGEQEEQRHSAAAKAHFLDFSSFINPLPPANGKAKSTPSSSLRFSERTPKASDVIQFHAPFAQQQHRSHQAVKKNAPSTKQQRPVLKTRRSEGALRDRKKEREDATNASVFSQTGVATAENVGTDGLAVSDGLVSSILERQQRQQPYLSQSDRMPLPNLPKWAQDNNRTLPYNNVASSPSDNSSDSGRSMISSYQSRPIAMGRTASEDHYRPPAVSSRSVTNGRAASGPAATIRALQQQSPSYQSLRSASSTGLQQPFTGRSQLPHESRGSISSASATSEESSDMSSVPQTPTSRNGSSELSPLHYVSSSSSSPTGYHRQSQYQYGAMEWNPDNDETISQGTPRADQHSKVIRKIPQTPVRPGGEILSRQHRPQDQRQDLEEMQNDGTIKASNRFFTSIKQKQSMASKHSKAAHAATPSFSSSTSTSSSSSSSVPSAKDVVSPSPSGATLIHPSLYSLPSRSSSTTSSSSGGMRTGTRQHEKHGSDGGRAVIFDGSTDDERDDRQHEDEEEEDNFLRTSSALAYRRGEPLSPPSSHQTRAKRVVQYQPSHAPMAAFMAPPSSSSSSGTSTTGSSSSNGRLIGHQRSRNVQAS</sequence>
<feature type="compositionally biased region" description="Basic and acidic residues" evidence="1">
    <location>
        <begin position="1"/>
        <end position="11"/>
    </location>
</feature>
<organism evidence="2 3">
    <name type="scientific">Acaromyces ingoldii</name>
    <dbReference type="NCBI Taxonomy" id="215250"/>
    <lineage>
        <taxon>Eukaryota</taxon>
        <taxon>Fungi</taxon>
        <taxon>Dikarya</taxon>
        <taxon>Basidiomycota</taxon>
        <taxon>Ustilaginomycotina</taxon>
        <taxon>Exobasidiomycetes</taxon>
        <taxon>Exobasidiales</taxon>
        <taxon>Cryptobasidiaceae</taxon>
        <taxon>Acaromyces</taxon>
    </lineage>
</organism>
<dbReference type="Proteomes" id="UP000245768">
    <property type="component" value="Unassembled WGS sequence"/>
</dbReference>
<feature type="region of interest" description="Disordered" evidence="1">
    <location>
        <begin position="1"/>
        <end position="293"/>
    </location>
</feature>
<feature type="compositionally biased region" description="Low complexity" evidence="1">
    <location>
        <begin position="742"/>
        <end position="757"/>
    </location>
</feature>
<feature type="compositionally biased region" description="Polar residues" evidence="1">
    <location>
        <begin position="65"/>
        <end position="77"/>
    </location>
</feature>
<protein>
    <submittedName>
        <fullName evidence="2">Uncharacterized protein</fullName>
    </submittedName>
</protein>
<keyword evidence="3" id="KW-1185">Reference proteome</keyword>
<feature type="region of interest" description="Disordered" evidence="1">
    <location>
        <begin position="322"/>
        <end position="773"/>
    </location>
</feature>
<reference evidence="2 3" key="1">
    <citation type="journal article" date="2018" name="Mol. Biol. Evol.">
        <title>Broad Genomic Sampling Reveals a Smut Pathogenic Ancestry of the Fungal Clade Ustilaginomycotina.</title>
        <authorList>
            <person name="Kijpornyongpan T."/>
            <person name="Mondo S.J."/>
            <person name="Barry K."/>
            <person name="Sandor L."/>
            <person name="Lee J."/>
            <person name="Lipzen A."/>
            <person name="Pangilinan J."/>
            <person name="LaButti K."/>
            <person name="Hainaut M."/>
            <person name="Henrissat B."/>
            <person name="Grigoriev I.V."/>
            <person name="Spatafora J.W."/>
            <person name="Aime M.C."/>
        </authorList>
    </citation>
    <scope>NUCLEOTIDE SEQUENCE [LARGE SCALE GENOMIC DNA]</scope>
    <source>
        <strain evidence="2 3">MCA 4198</strain>
    </source>
</reference>
<feature type="compositionally biased region" description="Low complexity" evidence="1">
    <location>
        <begin position="479"/>
        <end position="494"/>
    </location>
</feature>
<dbReference type="AlphaFoldDB" id="A0A316YGX0"/>
<feature type="compositionally biased region" description="Polar residues" evidence="1">
    <location>
        <begin position="416"/>
        <end position="443"/>
    </location>
</feature>
<proteinExistence type="predicted"/>
<dbReference type="GeneID" id="37040079"/>
<evidence type="ECO:0000313" key="3">
    <source>
        <dbReference type="Proteomes" id="UP000245768"/>
    </source>
</evidence>
<feature type="compositionally biased region" description="Basic and acidic residues" evidence="1">
    <location>
        <begin position="270"/>
        <end position="286"/>
    </location>
</feature>
<evidence type="ECO:0000313" key="2">
    <source>
        <dbReference type="EMBL" id="PWN88412.1"/>
    </source>
</evidence>
<feature type="compositionally biased region" description="Low complexity" evidence="1">
    <location>
        <begin position="641"/>
        <end position="657"/>
    </location>
</feature>
<dbReference type="RefSeq" id="XP_025375610.1">
    <property type="nucleotide sequence ID" value="XM_025518163.1"/>
</dbReference>
<feature type="compositionally biased region" description="Polar residues" evidence="1">
    <location>
        <begin position="38"/>
        <end position="50"/>
    </location>
</feature>
<feature type="compositionally biased region" description="Polar residues" evidence="1">
    <location>
        <begin position="215"/>
        <end position="224"/>
    </location>
</feature>
<feature type="compositionally biased region" description="Polar residues" evidence="1">
    <location>
        <begin position="324"/>
        <end position="333"/>
    </location>
</feature>
<feature type="compositionally biased region" description="Polar residues" evidence="1">
    <location>
        <begin position="345"/>
        <end position="357"/>
    </location>
</feature>
<dbReference type="EMBL" id="KZ819638">
    <property type="protein sequence ID" value="PWN88412.1"/>
    <property type="molecule type" value="Genomic_DNA"/>
</dbReference>
<feature type="compositionally biased region" description="Basic and acidic residues" evidence="1">
    <location>
        <begin position="124"/>
        <end position="134"/>
    </location>
</feature>
<feature type="compositionally biased region" description="Polar residues" evidence="1">
    <location>
        <begin position="495"/>
        <end position="505"/>
    </location>
</feature>
<feature type="compositionally biased region" description="Low complexity" evidence="1">
    <location>
        <begin position="358"/>
        <end position="374"/>
    </location>
</feature>
<accession>A0A316YGX0</accession>
<feature type="compositionally biased region" description="Polar residues" evidence="1">
    <location>
        <begin position="469"/>
        <end position="478"/>
    </location>
</feature>
<feature type="compositionally biased region" description="Polar residues" evidence="1">
    <location>
        <begin position="566"/>
        <end position="586"/>
    </location>
</feature>
<feature type="compositionally biased region" description="Low complexity" evidence="1">
    <location>
        <begin position="594"/>
        <end position="627"/>
    </location>
</feature>
<feature type="compositionally biased region" description="Basic and acidic residues" evidence="1">
    <location>
        <begin position="78"/>
        <end position="89"/>
    </location>
</feature>
<dbReference type="InParanoid" id="A0A316YGX0"/>
<name>A0A316YGX0_9BASI</name>
<feature type="compositionally biased region" description="Basic and acidic residues" evidence="1">
    <location>
        <begin position="146"/>
        <end position="163"/>
    </location>
</feature>